<dbReference type="Proteomes" id="UP001283361">
    <property type="component" value="Unassembled WGS sequence"/>
</dbReference>
<proteinExistence type="predicted"/>
<dbReference type="AlphaFoldDB" id="A0AAE1D0H7"/>
<comment type="caution">
    <text evidence="2">The sequence shown here is derived from an EMBL/GenBank/DDBJ whole genome shotgun (WGS) entry which is preliminary data.</text>
</comment>
<accession>A0AAE1D0H7</accession>
<organism evidence="2 3">
    <name type="scientific">Elysia crispata</name>
    <name type="common">lettuce slug</name>
    <dbReference type="NCBI Taxonomy" id="231223"/>
    <lineage>
        <taxon>Eukaryota</taxon>
        <taxon>Metazoa</taxon>
        <taxon>Spiralia</taxon>
        <taxon>Lophotrochozoa</taxon>
        <taxon>Mollusca</taxon>
        <taxon>Gastropoda</taxon>
        <taxon>Heterobranchia</taxon>
        <taxon>Euthyneura</taxon>
        <taxon>Panpulmonata</taxon>
        <taxon>Sacoglossa</taxon>
        <taxon>Placobranchoidea</taxon>
        <taxon>Plakobranchidae</taxon>
        <taxon>Elysia</taxon>
    </lineage>
</organism>
<evidence type="ECO:0000313" key="3">
    <source>
        <dbReference type="Proteomes" id="UP001283361"/>
    </source>
</evidence>
<evidence type="ECO:0000313" key="2">
    <source>
        <dbReference type="EMBL" id="KAK3749665.1"/>
    </source>
</evidence>
<keyword evidence="1" id="KW-0812">Transmembrane</keyword>
<protein>
    <submittedName>
        <fullName evidence="2">Uncharacterized protein</fullName>
    </submittedName>
</protein>
<keyword evidence="3" id="KW-1185">Reference proteome</keyword>
<feature type="transmembrane region" description="Helical" evidence="1">
    <location>
        <begin position="99"/>
        <end position="121"/>
    </location>
</feature>
<keyword evidence="1" id="KW-0472">Membrane</keyword>
<sequence length="131" mass="14646">MRFDVLETNNIQHHAHQTSGVLCRTLRPSGCSCHLERSTDRTFQEERPNASEETRQPLEMLKRCGSSAALAAASVCSKMPQTPMWSAYSLPGVCWLPSAYNYSFLLPCLATGFLLLVLPVTRRCADHRMGM</sequence>
<keyword evidence="1" id="KW-1133">Transmembrane helix</keyword>
<reference evidence="2" key="1">
    <citation type="journal article" date="2023" name="G3 (Bethesda)">
        <title>A reference genome for the long-term kleptoplast-retaining sea slug Elysia crispata morphotype clarki.</title>
        <authorList>
            <person name="Eastman K.E."/>
            <person name="Pendleton A.L."/>
            <person name="Shaikh M.A."/>
            <person name="Suttiyut T."/>
            <person name="Ogas R."/>
            <person name="Tomko P."/>
            <person name="Gavelis G."/>
            <person name="Widhalm J.R."/>
            <person name="Wisecaver J.H."/>
        </authorList>
    </citation>
    <scope>NUCLEOTIDE SEQUENCE</scope>
    <source>
        <strain evidence="2">ECLA1</strain>
    </source>
</reference>
<dbReference type="EMBL" id="JAWDGP010005930">
    <property type="protein sequence ID" value="KAK3749665.1"/>
    <property type="molecule type" value="Genomic_DNA"/>
</dbReference>
<gene>
    <name evidence="2" type="ORF">RRG08_013873</name>
</gene>
<evidence type="ECO:0000256" key="1">
    <source>
        <dbReference type="SAM" id="Phobius"/>
    </source>
</evidence>
<name>A0AAE1D0H7_9GAST</name>